<organism evidence="3 4">
    <name type="scientific">Streptococcus cuniculi</name>
    <dbReference type="NCBI Taxonomy" id="1432788"/>
    <lineage>
        <taxon>Bacteria</taxon>
        <taxon>Bacillati</taxon>
        <taxon>Bacillota</taxon>
        <taxon>Bacilli</taxon>
        <taxon>Lactobacillales</taxon>
        <taxon>Streptococcaceae</taxon>
        <taxon>Streptococcus</taxon>
    </lineage>
</organism>
<keyword evidence="1 3" id="KW-0378">Hydrolase</keyword>
<protein>
    <submittedName>
        <fullName evidence="3">Alpha/beta hydrolase</fullName>
    </submittedName>
</protein>
<dbReference type="InterPro" id="IPR049492">
    <property type="entry name" value="BD-FAE-like_dom"/>
</dbReference>
<name>A0A4Y9JBY3_9STRE</name>
<dbReference type="Pfam" id="PF20434">
    <property type="entry name" value="BD-FAE"/>
    <property type="match status" value="1"/>
</dbReference>
<feature type="domain" description="BD-FAE-like" evidence="2">
    <location>
        <begin position="114"/>
        <end position="201"/>
    </location>
</feature>
<dbReference type="InterPro" id="IPR029058">
    <property type="entry name" value="AB_hydrolase_fold"/>
</dbReference>
<gene>
    <name evidence="3" type="ORF">E4T82_03030</name>
</gene>
<dbReference type="AlphaFoldDB" id="A0A4Y9JBY3"/>
<dbReference type="SUPFAM" id="SSF53474">
    <property type="entry name" value="alpha/beta-Hydrolases"/>
    <property type="match status" value="1"/>
</dbReference>
<dbReference type="InterPro" id="IPR050300">
    <property type="entry name" value="GDXG_lipolytic_enzyme"/>
</dbReference>
<comment type="caution">
    <text evidence="3">The sequence shown here is derived from an EMBL/GenBank/DDBJ whole genome shotgun (WGS) entry which is preliminary data.</text>
</comment>
<sequence length="294" mass="33594">MTVFTKDTKIREITQHPSFRGFGHLLFPLQLVFHPEETVQDVTDSNHFIWYSNLKTETSLEVLNNLLEHAQKNDQAFFHIYDEDEMVKDPSKRETGLFFFKGNENEKFALVNAGGGFHYVAALHDSFPQALALSQRGYNAFALIYRSKKAYEDIAQALDYLYSHAGELKIAPNQYSLWGGSAGARMAIRLGNKRELQRLTRTSIEPASMVVSQYTGYSSVSRDDAPTYANCGTNDWIANWQVMENRLKNLKRIGIDSRFQVYKGLRHGFGIGKETVAEGWIDDAISFWEKQINK</sequence>
<accession>A0A4Y9JBY3</accession>
<reference evidence="3 4" key="1">
    <citation type="submission" date="2019-03" db="EMBL/GenBank/DDBJ databases">
        <title>Diversity of the mouse oral microbiome.</title>
        <authorList>
            <person name="Joseph S."/>
            <person name="Aduse-Opoku J."/>
            <person name="Curtis M."/>
            <person name="Wade W."/>
            <person name="Hashim A."/>
        </authorList>
    </citation>
    <scope>NUCLEOTIDE SEQUENCE [LARGE SCALE GENOMIC DNA]</scope>
    <source>
        <strain evidence="3 4">WM131</strain>
    </source>
</reference>
<evidence type="ECO:0000313" key="3">
    <source>
        <dbReference type="EMBL" id="TFU98347.1"/>
    </source>
</evidence>
<dbReference type="GO" id="GO:0016787">
    <property type="term" value="F:hydrolase activity"/>
    <property type="evidence" value="ECO:0007669"/>
    <property type="project" value="UniProtKB-KW"/>
</dbReference>
<evidence type="ECO:0000259" key="2">
    <source>
        <dbReference type="Pfam" id="PF20434"/>
    </source>
</evidence>
<dbReference type="Proteomes" id="UP000297253">
    <property type="component" value="Unassembled WGS sequence"/>
</dbReference>
<dbReference type="EMBL" id="SPPD01000003">
    <property type="protein sequence ID" value="TFU98347.1"/>
    <property type="molecule type" value="Genomic_DNA"/>
</dbReference>
<proteinExistence type="predicted"/>
<dbReference type="OrthoDB" id="9794725at2"/>
<dbReference type="PANTHER" id="PTHR48081">
    <property type="entry name" value="AB HYDROLASE SUPERFAMILY PROTEIN C4A8.06C"/>
    <property type="match status" value="1"/>
</dbReference>
<evidence type="ECO:0000313" key="4">
    <source>
        <dbReference type="Proteomes" id="UP000297253"/>
    </source>
</evidence>
<dbReference type="Gene3D" id="3.40.50.1820">
    <property type="entry name" value="alpha/beta hydrolase"/>
    <property type="match status" value="1"/>
</dbReference>
<dbReference type="PANTHER" id="PTHR48081:SF6">
    <property type="entry name" value="PEPTIDASE S9 PROLYL OLIGOPEPTIDASE CATALYTIC DOMAIN-CONTAINING PROTEIN"/>
    <property type="match status" value="1"/>
</dbReference>
<evidence type="ECO:0000256" key="1">
    <source>
        <dbReference type="ARBA" id="ARBA00022801"/>
    </source>
</evidence>